<dbReference type="Proteomes" id="UP001454036">
    <property type="component" value="Unassembled WGS sequence"/>
</dbReference>
<gene>
    <name evidence="1" type="ORF">LIER_43624</name>
</gene>
<evidence type="ECO:0000313" key="1">
    <source>
        <dbReference type="EMBL" id="GAA0162976.1"/>
    </source>
</evidence>
<proteinExistence type="predicted"/>
<dbReference type="AlphaFoldDB" id="A0AAV3QI95"/>
<accession>A0AAV3QI95</accession>
<sequence length="135" mass="14434">MAGGEQIWTPPPPEVLVLPPIQPSSFKSKPPHSQVCGQLLTHKDPSTIIVEDQSLEDGEIPPLLASLVPSIPCPQPIKLSQPLSYSKIVQGHKKVLPISEVISVDPASLCQDAGSLKPLSLFEGLLCCTQASREI</sequence>
<dbReference type="EMBL" id="BAABME010036958">
    <property type="protein sequence ID" value="GAA0162976.1"/>
    <property type="molecule type" value="Genomic_DNA"/>
</dbReference>
<name>A0AAV3QI95_LITER</name>
<keyword evidence="2" id="KW-1185">Reference proteome</keyword>
<organism evidence="1 2">
    <name type="scientific">Lithospermum erythrorhizon</name>
    <name type="common">Purple gromwell</name>
    <name type="synonym">Lithospermum officinale var. erythrorhizon</name>
    <dbReference type="NCBI Taxonomy" id="34254"/>
    <lineage>
        <taxon>Eukaryota</taxon>
        <taxon>Viridiplantae</taxon>
        <taxon>Streptophyta</taxon>
        <taxon>Embryophyta</taxon>
        <taxon>Tracheophyta</taxon>
        <taxon>Spermatophyta</taxon>
        <taxon>Magnoliopsida</taxon>
        <taxon>eudicotyledons</taxon>
        <taxon>Gunneridae</taxon>
        <taxon>Pentapetalae</taxon>
        <taxon>asterids</taxon>
        <taxon>lamiids</taxon>
        <taxon>Boraginales</taxon>
        <taxon>Boraginaceae</taxon>
        <taxon>Boraginoideae</taxon>
        <taxon>Lithospermeae</taxon>
        <taxon>Lithospermum</taxon>
    </lineage>
</organism>
<reference evidence="1 2" key="1">
    <citation type="submission" date="2024-01" db="EMBL/GenBank/DDBJ databases">
        <title>The complete chloroplast genome sequence of Lithospermum erythrorhizon: insights into the phylogenetic relationship among Boraginaceae species and the maternal lineages of purple gromwells.</title>
        <authorList>
            <person name="Okada T."/>
            <person name="Watanabe K."/>
        </authorList>
    </citation>
    <scope>NUCLEOTIDE SEQUENCE [LARGE SCALE GENOMIC DNA]</scope>
</reference>
<protein>
    <submittedName>
        <fullName evidence="1">Uncharacterized protein</fullName>
    </submittedName>
</protein>
<comment type="caution">
    <text evidence="1">The sequence shown here is derived from an EMBL/GenBank/DDBJ whole genome shotgun (WGS) entry which is preliminary data.</text>
</comment>
<evidence type="ECO:0000313" key="2">
    <source>
        <dbReference type="Proteomes" id="UP001454036"/>
    </source>
</evidence>